<dbReference type="EMBL" id="QGGO01000014">
    <property type="protein sequence ID" value="PWK25245.1"/>
    <property type="molecule type" value="Genomic_DNA"/>
</dbReference>
<reference evidence="1 2" key="1">
    <citation type="submission" date="2018-05" db="EMBL/GenBank/DDBJ databases">
        <title>Genomic Encyclopedia of Archaeal and Bacterial Type Strains, Phase II (KMG-II): from individual species to whole genera.</title>
        <authorList>
            <person name="Goeker M."/>
        </authorList>
    </citation>
    <scope>NUCLEOTIDE SEQUENCE [LARGE SCALE GENOMIC DNA]</scope>
    <source>
        <strain evidence="1 2">DSM 22214</strain>
    </source>
</reference>
<dbReference type="AlphaFoldDB" id="A0A316E561"/>
<dbReference type="SUPFAM" id="SSF53756">
    <property type="entry name" value="UDP-Glycosyltransferase/glycogen phosphorylase"/>
    <property type="match status" value="1"/>
</dbReference>
<dbReference type="GO" id="GO:0016757">
    <property type="term" value="F:glycosyltransferase activity"/>
    <property type="evidence" value="ECO:0007669"/>
    <property type="project" value="TreeGrafter"/>
</dbReference>
<dbReference type="Proteomes" id="UP000245489">
    <property type="component" value="Unassembled WGS sequence"/>
</dbReference>
<accession>A0A316E561</accession>
<gene>
    <name evidence="1" type="ORF">LV89_02871</name>
</gene>
<proteinExistence type="predicted"/>
<evidence type="ECO:0000313" key="1">
    <source>
        <dbReference type="EMBL" id="PWK25245.1"/>
    </source>
</evidence>
<dbReference type="Gene3D" id="3.40.50.2000">
    <property type="entry name" value="Glycogen Phosphorylase B"/>
    <property type="match status" value="1"/>
</dbReference>
<dbReference type="PANTHER" id="PTHR21015">
    <property type="entry name" value="UDP-N-ACETYLGLUCOSAMINE--N-ACETYLMURAMYL-(PENTAPEPTIDE) PYROPHOSPHORYL-UNDECAPRENOL N-ACETYLGLUCOSAMINE TRANSFERASE 1"/>
    <property type="match status" value="1"/>
</dbReference>
<name>A0A316E561_9BACT</name>
<comment type="caution">
    <text evidence="1">The sequence shown here is derived from an EMBL/GenBank/DDBJ whole genome shotgun (WGS) entry which is preliminary data.</text>
</comment>
<protein>
    <submittedName>
        <fullName evidence="1">Uncharacterized protein (TIGR00661 family)</fullName>
    </submittedName>
</protein>
<sequence>MSKFLFVVQGEGRGHLTQAISLFEILTNAGHQVVSVMVGMDNEHNLPTFFQEKIPLKIQTFPAPSLVYGQTKAVKVWDTISTHILKIGKYHKSVQLLAQKVEEHRPDVIVNFYDMICGLYAQFHRPSIPVVCIGHQYLLLHKAFISLPNKYVDRFLLNLNTRLTSLNSTRKLALSFVEMPDDKANFIAVTPPLLRDEVKKLSPKTKPFILAYITHHKLSEDIINWHSNHRDVQIHCFWNNKEFADEWQFRENLTFHQVNSEKFLTMMQECSGLVCTAGFESVCEAMYLGKPIMMVPVPNHIEQQINAWDGERAGAGIADTAFNFNRFIEYLPVHENISENFKHWQGQTSRLFLRHLEEVAQERMEVYTFKKQSNNLGQFFRRALKLKF</sequence>
<evidence type="ECO:0000313" key="2">
    <source>
        <dbReference type="Proteomes" id="UP000245489"/>
    </source>
</evidence>
<keyword evidence="2" id="KW-1185">Reference proteome</keyword>
<dbReference type="PANTHER" id="PTHR21015:SF22">
    <property type="entry name" value="GLYCOSYLTRANSFERASE"/>
    <property type="match status" value="1"/>
</dbReference>
<organism evidence="1 2">
    <name type="scientific">Arcicella aurantiaca</name>
    <dbReference type="NCBI Taxonomy" id="591202"/>
    <lineage>
        <taxon>Bacteria</taxon>
        <taxon>Pseudomonadati</taxon>
        <taxon>Bacteroidota</taxon>
        <taxon>Cytophagia</taxon>
        <taxon>Cytophagales</taxon>
        <taxon>Flectobacillaceae</taxon>
        <taxon>Arcicella</taxon>
    </lineage>
</organism>
<dbReference type="RefSeq" id="WP_109743583.1">
    <property type="nucleotide sequence ID" value="NZ_QGGO01000014.1"/>
</dbReference>
<dbReference type="Pfam" id="PF13528">
    <property type="entry name" value="Glyco_trans_1_3"/>
    <property type="match status" value="1"/>
</dbReference>
<dbReference type="OrthoDB" id="9793805at2"/>